<feature type="transmembrane region" description="Helical" evidence="1">
    <location>
        <begin position="161"/>
        <end position="181"/>
    </location>
</feature>
<evidence type="ECO:0000313" key="2">
    <source>
        <dbReference type="EMBL" id="CAP08243.1"/>
    </source>
</evidence>
<keyword evidence="1" id="KW-0472">Membrane</keyword>
<organism evidence="2">
    <name type="scientific">Geobacillus stearothermophilus</name>
    <name type="common">Bacillus stearothermophilus</name>
    <dbReference type="NCBI Taxonomy" id="1422"/>
    <lineage>
        <taxon>Bacteria</taxon>
        <taxon>Bacillati</taxon>
        <taxon>Bacillota</taxon>
        <taxon>Bacilli</taxon>
        <taxon>Bacillales</taxon>
        <taxon>Anoxybacillaceae</taxon>
        <taxon>Geobacillus</taxon>
    </lineage>
</organism>
<dbReference type="EMBL" id="AM886060">
    <property type="protein sequence ID" value="CAP08243.1"/>
    <property type="molecule type" value="Genomic_DNA"/>
</dbReference>
<feature type="transmembrane region" description="Helical" evidence="1">
    <location>
        <begin position="52"/>
        <end position="72"/>
    </location>
</feature>
<reference evidence="2" key="1">
    <citation type="journal article" date="2007" name="Ann. Microbiol.">
        <title>Identification and in silico characterization of putative conjugative transfer genes on Geobacillus stearothermophilus plasmids.</title>
        <authorList>
            <person name="Stuknyte M."/>
            <person name="Guglielmetti S."/>
            <person name="Ricci G."/>
            <person name="Mora D."/>
            <person name="Kuisiene N."/>
            <person name="Parini C."/>
            <person name="Citavicius D."/>
        </authorList>
    </citation>
    <scope>NUCLEOTIDE SEQUENCE [LARGE SCALE GENOMIC DNA]</scope>
    <source>
        <strain evidence="2">18</strain>
        <plasmid evidence="2">pGS18</plasmid>
    </source>
</reference>
<protein>
    <submittedName>
        <fullName evidence="2">Uncharacterized protein</fullName>
    </submittedName>
</protein>
<accession>A0A916KNU5</accession>
<name>A0A916KNU5_GEOSE</name>
<sequence length="243" mass="27987">MQNANNIPFNFYDHVAVLFPGAIMVGYFIFIANKIFPNTLDLIFKLHNFSSTLLILVLLIMSFIFGHIAYSISKWTFDKAFFSKGKPVDKFLDYSDTKQLEIISEVEKIYGAEIGKELRSKLDKYKKNEITGSEFGLKNYCYALVERKETKHDMFIALADFLRSTAFLLALGVLYLITTSILDWIRNCISGGYLIKIIIFSLFPILSSWLLLSRSIRMRKAADSVIYSQFLFDAKRLNSNNQK</sequence>
<keyword evidence="2" id="KW-0614">Plasmid</keyword>
<proteinExistence type="predicted"/>
<feature type="transmembrane region" description="Helical" evidence="1">
    <location>
        <begin position="193"/>
        <end position="212"/>
    </location>
</feature>
<geneLocation type="plasmid" evidence="2">
    <name>pGS18</name>
</geneLocation>
<keyword evidence="1" id="KW-0812">Transmembrane</keyword>
<feature type="transmembrane region" description="Helical" evidence="1">
    <location>
        <begin position="12"/>
        <end position="32"/>
    </location>
</feature>
<keyword evidence="1" id="KW-1133">Transmembrane helix</keyword>
<reference evidence="2" key="2">
    <citation type="journal article" date="2008" name="Extremophiles">
        <title>Complete nucleotide sequence of pGS18, a 62.8-kb plasmid from Geobacillus stearothermophilus strain 18.</title>
        <authorList>
            <person name="Stuknyte M."/>
            <person name="Guglielmetti S."/>
            <person name="Mora D."/>
            <person name="Kuisiene N."/>
            <person name="Parini C."/>
            <person name="Citavicius D."/>
        </authorList>
    </citation>
    <scope>NUCLEOTIDE SEQUENCE [LARGE SCALE GENOMIC DNA]</scope>
    <source>
        <strain evidence="2">18</strain>
    </source>
</reference>
<dbReference type="AlphaFoldDB" id="A0A916KNU5"/>
<evidence type="ECO:0000256" key="1">
    <source>
        <dbReference type="SAM" id="Phobius"/>
    </source>
</evidence>
<gene>
    <name evidence="2" type="ORF">pGS18_ORF32</name>
</gene>